<accession>A0A081NYP4</accession>
<evidence type="ECO:0000313" key="1">
    <source>
        <dbReference type="EMBL" id="KEQ23567.1"/>
    </source>
</evidence>
<name>A0A081NYP4_9BACL</name>
<dbReference type="AlphaFoldDB" id="A0A081NYP4"/>
<dbReference type="eggNOG" id="COG1023">
    <property type="taxonomic scope" value="Bacteria"/>
</dbReference>
<organism evidence="1 2">
    <name type="scientific">Paenibacillus tyrfis</name>
    <dbReference type="NCBI Taxonomy" id="1501230"/>
    <lineage>
        <taxon>Bacteria</taxon>
        <taxon>Bacillati</taxon>
        <taxon>Bacillota</taxon>
        <taxon>Bacilli</taxon>
        <taxon>Bacillales</taxon>
        <taxon>Paenibacillaceae</taxon>
        <taxon>Paenibacillus</taxon>
    </lineage>
</organism>
<protein>
    <submittedName>
        <fullName evidence="1">Uncharacterized protein</fullName>
    </submittedName>
</protein>
<dbReference type="SUPFAM" id="SSF48179">
    <property type="entry name" value="6-phosphogluconate dehydrogenase C-terminal domain-like"/>
    <property type="match status" value="1"/>
</dbReference>
<dbReference type="PROSITE" id="PS00461">
    <property type="entry name" value="6PGD"/>
    <property type="match status" value="1"/>
</dbReference>
<reference evidence="1 2" key="1">
    <citation type="submission" date="2014-06" db="EMBL/GenBank/DDBJ databases">
        <title>Draft genome sequence of Paenibacillus sp. MSt1.</title>
        <authorList>
            <person name="Aw Y.K."/>
            <person name="Ong K.S."/>
            <person name="Gan H.M."/>
            <person name="Lee S.M."/>
        </authorList>
    </citation>
    <scope>NUCLEOTIDE SEQUENCE [LARGE SCALE GENOMIC DNA]</scope>
    <source>
        <strain evidence="1 2">MSt1</strain>
    </source>
</reference>
<dbReference type="GO" id="GO:0004616">
    <property type="term" value="F:phosphogluconate dehydrogenase (decarboxylating) activity"/>
    <property type="evidence" value="ECO:0007669"/>
    <property type="project" value="InterPro"/>
</dbReference>
<dbReference type="Gene3D" id="1.10.1040.10">
    <property type="entry name" value="N-(1-d-carboxylethyl)-l-norvaline Dehydrogenase, domain 2"/>
    <property type="match status" value="1"/>
</dbReference>
<comment type="caution">
    <text evidence="1">The sequence shown here is derived from an EMBL/GenBank/DDBJ whole genome shotgun (WGS) entry which is preliminary data.</text>
</comment>
<dbReference type="InterPro" id="IPR006184">
    <property type="entry name" value="6PGdom_BS"/>
</dbReference>
<dbReference type="InterPro" id="IPR008927">
    <property type="entry name" value="6-PGluconate_DH-like_C_sf"/>
</dbReference>
<gene>
    <name evidence="1" type="ORF">ET33_15690</name>
</gene>
<proteinExistence type="predicted"/>
<evidence type="ECO:0000313" key="2">
    <source>
        <dbReference type="Proteomes" id="UP000028123"/>
    </source>
</evidence>
<sequence length="97" mass="11039">MPTWSKSIASNLPERPRCSWLMELTERVFSKDARLDEIKGVMHSSGEGKWTAEEAMELQLTHSNHVYTRQFLKFPNRMYILLPIVDAYGILPGGGDG</sequence>
<dbReference type="EMBL" id="JNVM01000021">
    <property type="protein sequence ID" value="KEQ23567.1"/>
    <property type="molecule type" value="Genomic_DNA"/>
</dbReference>
<keyword evidence="2" id="KW-1185">Reference proteome</keyword>
<dbReference type="Proteomes" id="UP000028123">
    <property type="component" value="Unassembled WGS sequence"/>
</dbReference>
<dbReference type="GO" id="GO:0006098">
    <property type="term" value="P:pentose-phosphate shunt"/>
    <property type="evidence" value="ECO:0007669"/>
    <property type="project" value="InterPro"/>
</dbReference>
<dbReference type="InterPro" id="IPR013328">
    <property type="entry name" value="6PGD_dom2"/>
</dbReference>